<evidence type="ECO:0000256" key="1">
    <source>
        <dbReference type="SAM" id="MobiDB-lite"/>
    </source>
</evidence>
<dbReference type="Proteomes" id="UP000515153">
    <property type="component" value="Unplaced"/>
</dbReference>
<dbReference type="RefSeq" id="XP_030987644.1">
    <property type="nucleotide sequence ID" value="XM_031121415.1"/>
</dbReference>
<gene>
    <name evidence="3" type="ORF">PgNI_01342</name>
</gene>
<dbReference type="KEGG" id="pgri:PgNI_01342"/>
<feature type="compositionally biased region" description="Acidic residues" evidence="1">
    <location>
        <begin position="91"/>
        <end position="104"/>
    </location>
</feature>
<feature type="region of interest" description="Disordered" evidence="1">
    <location>
        <begin position="74"/>
        <end position="114"/>
    </location>
</feature>
<evidence type="ECO:0000313" key="2">
    <source>
        <dbReference type="Proteomes" id="UP000515153"/>
    </source>
</evidence>
<name>A0A6P8BKV2_PYRGI</name>
<dbReference type="PROSITE" id="PS01307">
    <property type="entry name" value="MOTA"/>
    <property type="match status" value="1"/>
</dbReference>
<keyword evidence="2" id="KW-1185">Reference proteome</keyword>
<protein>
    <submittedName>
        <fullName evidence="3">Uncharacterized protein</fullName>
    </submittedName>
</protein>
<feature type="region of interest" description="Disordered" evidence="1">
    <location>
        <begin position="171"/>
        <end position="201"/>
    </location>
</feature>
<dbReference type="Gene3D" id="3.30.450.30">
    <property type="entry name" value="Dynein light chain 2a, cytoplasmic"/>
    <property type="match status" value="1"/>
</dbReference>
<dbReference type="OrthoDB" id="271745at2759"/>
<organism evidence="2 3">
    <name type="scientific">Pyricularia grisea</name>
    <name type="common">Crabgrass-specific blast fungus</name>
    <name type="synonym">Magnaporthe grisea</name>
    <dbReference type="NCBI Taxonomy" id="148305"/>
    <lineage>
        <taxon>Eukaryota</taxon>
        <taxon>Fungi</taxon>
        <taxon>Dikarya</taxon>
        <taxon>Ascomycota</taxon>
        <taxon>Pezizomycotina</taxon>
        <taxon>Sordariomycetes</taxon>
        <taxon>Sordariomycetidae</taxon>
        <taxon>Magnaporthales</taxon>
        <taxon>Pyriculariaceae</taxon>
        <taxon>Pyricularia</taxon>
    </lineage>
</organism>
<dbReference type="GeneID" id="41956329"/>
<reference evidence="3" key="1">
    <citation type="journal article" date="2019" name="Mol. Biol. Evol.">
        <title>Blast fungal genomes show frequent chromosomal changes, gene gains and losses, and effector gene turnover.</title>
        <authorList>
            <person name="Gomez Luciano L.B."/>
            <person name="Jason Tsai I."/>
            <person name="Chuma I."/>
            <person name="Tosa Y."/>
            <person name="Chen Y.H."/>
            <person name="Li J.Y."/>
            <person name="Li M.Y."/>
            <person name="Jade Lu M.Y."/>
            <person name="Nakayashiki H."/>
            <person name="Li W.H."/>
        </authorList>
    </citation>
    <scope>NUCLEOTIDE SEQUENCE</scope>
    <source>
        <strain evidence="3">NI907</strain>
    </source>
</reference>
<proteinExistence type="predicted"/>
<accession>A0A6P8BKV2</accession>
<reference evidence="3" key="2">
    <citation type="submission" date="2019-10" db="EMBL/GenBank/DDBJ databases">
        <authorList>
            <consortium name="NCBI Genome Project"/>
        </authorList>
    </citation>
    <scope>NUCLEOTIDE SEQUENCE</scope>
    <source>
        <strain evidence="3">NI907</strain>
    </source>
</reference>
<dbReference type="InterPro" id="IPR000540">
    <property type="entry name" value="Flag_MotA_CS"/>
</dbReference>
<evidence type="ECO:0000313" key="3">
    <source>
        <dbReference type="RefSeq" id="XP_030987644.1"/>
    </source>
</evidence>
<reference evidence="3" key="3">
    <citation type="submission" date="2025-08" db="UniProtKB">
        <authorList>
            <consortium name="RefSeq"/>
        </authorList>
    </citation>
    <scope>IDENTIFICATION</scope>
    <source>
        <strain evidence="3">NI907</strain>
    </source>
</reference>
<dbReference type="AlphaFoldDB" id="A0A6P8BKV2"/>
<sequence length="262" mass="26887">MAAQPYAPGVPPLLLTKRLSSFLQSNLSAHVHSALITTISGKLLSYASRQPVSTLRTQCTVAASIWAIQTAAAAEPRGGHRRAQRGHERDDSEEEDEEEEEGSEDGQSARKGESALVGALPPSASAESVASARAGRPRSITVQLSGAVVVIRPLKSPLLFICIGPSSGAVDSGAAAASDLPEEHAPAADGSGSPPQVTVSAAIGSPSETTSVLSAAPSTAATVTSVGASAAVLTRRHAEEMAKWLDDKLETLWVPDEGADAR</sequence>